<feature type="region of interest" description="Disordered" evidence="1">
    <location>
        <begin position="244"/>
        <end position="273"/>
    </location>
</feature>
<feature type="region of interest" description="Disordered" evidence="1">
    <location>
        <begin position="142"/>
        <end position="209"/>
    </location>
</feature>
<name>A0AAD7IVX2_9AGAR</name>
<evidence type="ECO:0000256" key="1">
    <source>
        <dbReference type="SAM" id="MobiDB-lite"/>
    </source>
</evidence>
<dbReference type="AlphaFoldDB" id="A0AAD7IVX2"/>
<sequence>MWNLEEILTAKKKCVTVAVEKGRELSTTQEEGAYEAKELPRGVRGQPRRSQSPNKLAEHVGCLMKPMSSPEPRREVSAQPDEKLGLRAVRQTGTAVTKTAVKSELELSDGRVPAVAPVTAVAGSNLHTSYIGPSIHLFNENVEDQSHSGKAERVDDPSTRRRPATGIPSRGVNLRSLTDGSRPVSPSPSTDDLEPYEKHFPDENNNVTVTPKDGVLGRYLVTLITVSNAVLIDFCTDEEKAWDASSAPACPLRRSSALGASRDLARSGNEVAK</sequence>
<dbReference type="EMBL" id="JARJLG010000082">
    <property type="protein sequence ID" value="KAJ7750440.1"/>
    <property type="molecule type" value="Genomic_DNA"/>
</dbReference>
<protein>
    <submittedName>
        <fullName evidence="2">Uncharacterized protein</fullName>
    </submittedName>
</protein>
<accession>A0AAD7IVX2</accession>
<feature type="region of interest" description="Disordered" evidence="1">
    <location>
        <begin position="23"/>
        <end position="79"/>
    </location>
</feature>
<evidence type="ECO:0000313" key="2">
    <source>
        <dbReference type="EMBL" id="KAJ7750440.1"/>
    </source>
</evidence>
<keyword evidence="3" id="KW-1185">Reference proteome</keyword>
<proteinExistence type="predicted"/>
<organism evidence="2 3">
    <name type="scientific">Mycena maculata</name>
    <dbReference type="NCBI Taxonomy" id="230809"/>
    <lineage>
        <taxon>Eukaryota</taxon>
        <taxon>Fungi</taxon>
        <taxon>Dikarya</taxon>
        <taxon>Basidiomycota</taxon>
        <taxon>Agaricomycotina</taxon>
        <taxon>Agaricomycetes</taxon>
        <taxon>Agaricomycetidae</taxon>
        <taxon>Agaricales</taxon>
        <taxon>Marasmiineae</taxon>
        <taxon>Mycenaceae</taxon>
        <taxon>Mycena</taxon>
    </lineage>
</organism>
<gene>
    <name evidence="2" type="ORF">DFH07DRAFT_941891</name>
</gene>
<reference evidence="2" key="1">
    <citation type="submission" date="2023-03" db="EMBL/GenBank/DDBJ databases">
        <title>Massive genome expansion in bonnet fungi (Mycena s.s.) driven by repeated elements and novel gene families across ecological guilds.</title>
        <authorList>
            <consortium name="Lawrence Berkeley National Laboratory"/>
            <person name="Harder C.B."/>
            <person name="Miyauchi S."/>
            <person name="Viragh M."/>
            <person name="Kuo A."/>
            <person name="Thoen E."/>
            <person name="Andreopoulos B."/>
            <person name="Lu D."/>
            <person name="Skrede I."/>
            <person name="Drula E."/>
            <person name="Henrissat B."/>
            <person name="Morin E."/>
            <person name="Kohler A."/>
            <person name="Barry K."/>
            <person name="LaButti K."/>
            <person name="Morin E."/>
            <person name="Salamov A."/>
            <person name="Lipzen A."/>
            <person name="Mereny Z."/>
            <person name="Hegedus B."/>
            <person name="Baldrian P."/>
            <person name="Stursova M."/>
            <person name="Weitz H."/>
            <person name="Taylor A."/>
            <person name="Grigoriev I.V."/>
            <person name="Nagy L.G."/>
            <person name="Martin F."/>
            <person name="Kauserud H."/>
        </authorList>
    </citation>
    <scope>NUCLEOTIDE SEQUENCE</scope>
    <source>
        <strain evidence="2">CBHHK188m</strain>
    </source>
</reference>
<dbReference type="Proteomes" id="UP001215280">
    <property type="component" value="Unassembled WGS sequence"/>
</dbReference>
<evidence type="ECO:0000313" key="3">
    <source>
        <dbReference type="Proteomes" id="UP001215280"/>
    </source>
</evidence>
<feature type="compositionally biased region" description="Basic and acidic residues" evidence="1">
    <location>
        <begin position="144"/>
        <end position="159"/>
    </location>
</feature>
<comment type="caution">
    <text evidence="2">The sequence shown here is derived from an EMBL/GenBank/DDBJ whole genome shotgun (WGS) entry which is preliminary data.</text>
</comment>